<feature type="compositionally biased region" description="Basic and acidic residues" evidence="1">
    <location>
        <begin position="159"/>
        <end position="171"/>
    </location>
</feature>
<reference evidence="2 3" key="1">
    <citation type="journal article" date="2018" name="Mol. Biol. Evol.">
        <title>Broad Genomic Sampling Reveals a Smut Pathogenic Ancestry of the Fungal Clade Ustilaginomycotina.</title>
        <authorList>
            <person name="Kijpornyongpan T."/>
            <person name="Mondo S.J."/>
            <person name="Barry K."/>
            <person name="Sandor L."/>
            <person name="Lee J."/>
            <person name="Lipzen A."/>
            <person name="Pangilinan J."/>
            <person name="LaButti K."/>
            <person name="Hainaut M."/>
            <person name="Henrissat B."/>
            <person name="Grigoriev I.V."/>
            <person name="Spatafora J.W."/>
            <person name="Aime M.C."/>
        </authorList>
    </citation>
    <scope>NUCLEOTIDE SEQUENCE [LARGE SCALE GENOMIC DNA]</scope>
    <source>
        <strain evidence="2 3">MCA 4186</strain>
    </source>
</reference>
<dbReference type="RefSeq" id="XP_025600225.1">
    <property type="nucleotide sequence ID" value="XM_025739431.1"/>
</dbReference>
<protein>
    <submittedName>
        <fullName evidence="2">Uncharacterized protein</fullName>
    </submittedName>
</protein>
<feature type="region of interest" description="Disordered" evidence="1">
    <location>
        <begin position="153"/>
        <end position="403"/>
    </location>
</feature>
<gene>
    <name evidence="2" type="ORF">FA09DRAFT_199480</name>
</gene>
<dbReference type="GeneID" id="37266977"/>
<feature type="compositionally biased region" description="Basic and acidic residues" evidence="1">
    <location>
        <begin position="211"/>
        <end position="222"/>
    </location>
</feature>
<organism evidence="2 3">
    <name type="scientific">Tilletiopsis washingtonensis</name>
    <dbReference type="NCBI Taxonomy" id="58919"/>
    <lineage>
        <taxon>Eukaryota</taxon>
        <taxon>Fungi</taxon>
        <taxon>Dikarya</taxon>
        <taxon>Basidiomycota</taxon>
        <taxon>Ustilaginomycotina</taxon>
        <taxon>Exobasidiomycetes</taxon>
        <taxon>Entylomatales</taxon>
        <taxon>Entylomatales incertae sedis</taxon>
        <taxon>Tilletiopsis</taxon>
    </lineage>
</organism>
<keyword evidence="3" id="KW-1185">Reference proteome</keyword>
<evidence type="ECO:0000256" key="1">
    <source>
        <dbReference type="SAM" id="MobiDB-lite"/>
    </source>
</evidence>
<dbReference type="EMBL" id="KZ819286">
    <property type="protein sequence ID" value="PWN99946.1"/>
    <property type="molecule type" value="Genomic_DNA"/>
</dbReference>
<feature type="compositionally biased region" description="Polar residues" evidence="1">
    <location>
        <begin position="86"/>
        <end position="95"/>
    </location>
</feature>
<accession>A0A316ZFD1</accession>
<evidence type="ECO:0000313" key="2">
    <source>
        <dbReference type="EMBL" id="PWN99946.1"/>
    </source>
</evidence>
<feature type="region of interest" description="Disordered" evidence="1">
    <location>
        <begin position="86"/>
        <end position="123"/>
    </location>
</feature>
<evidence type="ECO:0000313" key="3">
    <source>
        <dbReference type="Proteomes" id="UP000245946"/>
    </source>
</evidence>
<proteinExistence type="predicted"/>
<name>A0A316ZFD1_9BASI</name>
<sequence length="403" mass="42439">MLVLDQMCAHRLRCASSLADRAFLAVTSFGNSNKPSLLVETSVPLINDDVPSESISTGVRIFLPSDDLDSAVSAFELRGFKVQAAEGQQGSQSLPSDALAMPPPPQGSSSKSNSSKRKTASVRIQQLPEGVAASIAEQSGPFIGPAAQKAKASVSPMIDSEKSYQHDDDGRISSAEFGLKTPMPGRQTTASITESEEEESEGERVQPVPRRVREVGETDMRRLASTSVIEESSKSKESVWEDASLDPAASGRNYPKPNAASNSRRPDPRDNEDEAQRPQLTSDDREASQPEPSADERESTQPPAGSASGRKESAAEVSAGIQEATQPPTGSGEGEGHGSGASAEEHEAVRPPSGVAGVGESGKEGAHDQIVLSALRLTRSSSRASTAAARPHDWRHAGLGRLA</sequence>
<dbReference type="Proteomes" id="UP000245946">
    <property type="component" value="Unassembled WGS sequence"/>
</dbReference>
<feature type="compositionally biased region" description="Basic and acidic residues" evidence="1">
    <location>
        <begin position="282"/>
        <end position="299"/>
    </location>
</feature>
<feature type="compositionally biased region" description="Low complexity" evidence="1">
    <location>
        <begin position="372"/>
        <end position="389"/>
    </location>
</feature>
<dbReference type="AlphaFoldDB" id="A0A316ZFD1"/>